<dbReference type="OrthoDB" id="5793875at2759"/>
<evidence type="ECO:0000313" key="1">
    <source>
        <dbReference type="EMBL" id="TKR61407.1"/>
    </source>
</evidence>
<gene>
    <name evidence="1" type="ORF">L596_028516</name>
</gene>
<sequence length="210" mass="22981">MTETQNPATIHETVDVLDKTYAQQKAQFEQWKVDNIKLSGSAAYNEYVVNFQRWEADMLSKRGQLIAQLERSAVPVHQPVVAPDLEYELNHVLNTIKPDDFVIAMFAAANKDPKFAETMLKVKAAQASPVLHHPYASQAAYASPTVPHYSTAYASPAVTSYATIPVQSYQQTPPTYGSHAYSSYSTPAVPPPATVAPTPSVAQEAWANAT</sequence>
<proteinExistence type="predicted"/>
<dbReference type="Proteomes" id="UP000298663">
    <property type="component" value="Unassembled WGS sequence"/>
</dbReference>
<evidence type="ECO:0000313" key="2">
    <source>
        <dbReference type="Proteomes" id="UP000298663"/>
    </source>
</evidence>
<dbReference type="AlphaFoldDB" id="A0A4U5LYR1"/>
<organism evidence="1 2">
    <name type="scientific">Steinernema carpocapsae</name>
    <name type="common">Entomopathogenic nematode</name>
    <dbReference type="NCBI Taxonomy" id="34508"/>
    <lineage>
        <taxon>Eukaryota</taxon>
        <taxon>Metazoa</taxon>
        <taxon>Ecdysozoa</taxon>
        <taxon>Nematoda</taxon>
        <taxon>Chromadorea</taxon>
        <taxon>Rhabditida</taxon>
        <taxon>Tylenchina</taxon>
        <taxon>Panagrolaimomorpha</taxon>
        <taxon>Strongyloidoidea</taxon>
        <taxon>Steinernematidae</taxon>
        <taxon>Steinernema</taxon>
    </lineage>
</organism>
<name>A0A4U5LYR1_STECR</name>
<keyword evidence="2" id="KW-1185">Reference proteome</keyword>
<reference evidence="1 2" key="2">
    <citation type="journal article" date="2019" name="G3 (Bethesda)">
        <title>Hybrid Assembly of the Genome of the Entomopathogenic Nematode Steinernema carpocapsae Identifies the X-Chromosome.</title>
        <authorList>
            <person name="Serra L."/>
            <person name="Macchietto M."/>
            <person name="Macias-Munoz A."/>
            <person name="McGill C.J."/>
            <person name="Rodriguez I.M."/>
            <person name="Rodriguez B."/>
            <person name="Murad R."/>
            <person name="Mortazavi A."/>
        </authorList>
    </citation>
    <scope>NUCLEOTIDE SEQUENCE [LARGE SCALE GENOMIC DNA]</scope>
    <source>
        <strain evidence="1 2">ALL</strain>
    </source>
</reference>
<protein>
    <submittedName>
        <fullName evidence="1">Uncharacterized protein</fullName>
    </submittedName>
</protein>
<reference evidence="1 2" key="1">
    <citation type="journal article" date="2015" name="Genome Biol.">
        <title>Comparative genomics of Steinernema reveals deeply conserved gene regulatory networks.</title>
        <authorList>
            <person name="Dillman A.R."/>
            <person name="Macchietto M."/>
            <person name="Porter C.F."/>
            <person name="Rogers A."/>
            <person name="Williams B."/>
            <person name="Antoshechkin I."/>
            <person name="Lee M.M."/>
            <person name="Goodwin Z."/>
            <person name="Lu X."/>
            <person name="Lewis E.E."/>
            <person name="Goodrich-Blair H."/>
            <person name="Stock S.P."/>
            <person name="Adams B.J."/>
            <person name="Sternberg P.W."/>
            <person name="Mortazavi A."/>
        </authorList>
    </citation>
    <scope>NUCLEOTIDE SEQUENCE [LARGE SCALE GENOMIC DNA]</scope>
    <source>
        <strain evidence="1 2">ALL</strain>
    </source>
</reference>
<comment type="caution">
    <text evidence="1">The sequence shown here is derived from an EMBL/GenBank/DDBJ whole genome shotgun (WGS) entry which is preliminary data.</text>
</comment>
<dbReference type="EMBL" id="AZBU02000011">
    <property type="protein sequence ID" value="TKR61407.1"/>
    <property type="molecule type" value="Genomic_DNA"/>
</dbReference>
<dbReference type="STRING" id="34508.A0A4U5LYR1"/>
<accession>A0A4U5LYR1</accession>